<dbReference type="EMBL" id="LT840184">
    <property type="protein sequence ID" value="SMF87768.1"/>
    <property type="molecule type" value="Genomic_DNA"/>
</dbReference>
<protein>
    <submittedName>
        <fullName evidence="2">Uncharacterized protein</fullName>
    </submittedName>
</protein>
<keyword evidence="1" id="KW-0472">Membrane</keyword>
<feature type="transmembrane region" description="Helical" evidence="1">
    <location>
        <begin position="52"/>
        <end position="70"/>
    </location>
</feature>
<reference evidence="2 3" key="1">
    <citation type="submission" date="2017-04" db="EMBL/GenBank/DDBJ databases">
        <authorList>
            <person name="Afonso C.L."/>
            <person name="Miller P.J."/>
            <person name="Scott M.A."/>
            <person name="Spackman E."/>
            <person name="Goraichik I."/>
            <person name="Dimitrov K.M."/>
            <person name="Suarez D.L."/>
            <person name="Swayne D.E."/>
        </authorList>
    </citation>
    <scope>NUCLEOTIDE SEQUENCE [LARGE SCALE GENOMIC DNA]</scope>
    <source>
        <strain evidence="2 3">N3/975</strain>
    </source>
</reference>
<dbReference type="STRING" id="1313296.SAMN05661091_3910"/>
<keyword evidence="3" id="KW-1185">Reference proteome</keyword>
<evidence type="ECO:0000313" key="2">
    <source>
        <dbReference type="EMBL" id="SMF87768.1"/>
    </source>
</evidence>
<sequence length="71" mass="8194">MRRPLYNRPFMKLLSAVVSTLSISPFTGIYNYVPMNDQSTDVYYFSFSYEIAISSIINLALFLFLIMPLVV</sequence>
<gene>
    <name evidence="2" type="ORF">SAMN05661091_3910</name>
</gene>
<evidence type="ECO:0000313" key="3">
    <source>
        <dbReference type="Proteomes" id="UP000192940"/>
    </source>
</evidence>
<keyword evidence="1" id="KW-1133">Transmembrane helix</keyword>
<organism evidence="2 3">
    <name type="scientific">Paenibacillus uliginis N3/975</name>
    <dbReference type="NCBI Taxonomy" id="1313296"/>
    <lineage>
        <taxon>Bacteria</taxon>
        <taxon>Bacillati</taxon>
        <taxon>Bacillota</taxon>
        <taxon>Bacilli</taxon>
        <taxon>Bacillales</taxon>
        <taxon>Paenibacillaceae</taxon>
        <taxon>Paenibacillus</taxon>
    </lineage>
</organism>
<keyword evidence="1" id="KW-0812">Transmembrane</keyword>
<name>A0A1X7HLH1_9BACL</name>
<accession>A0A1X7HLH1</accession>
<proteinExistence type="predicted"/>
<evidence type="ECO:0000256" key="1">
    <source>
        <dbReference type="SAM" id="Phobius"/>
    </source>
</evidence>
<dbReference type="Proteomes" id="UP000192940">
    <property type="component" value="Chromosome I"/>
</dbReference>
<dbReference type="AlphaFoldDB" id="A0A1X7HLH1"/>